<reference evidence="2" key="1">
    <citation type="journal article" date="2023" name="IMA Fungus">
        <title>Comparative genomic study of the Penicillium genus elucidates a diverse pangenome and 15 lateral gene transfer events.</title>
        <authorList>
            <person name="Petersen C."/>
            <person name="Sorensen T."/>
            <person name="Nielsen M.R."/>
            <person name="Sondergaard T.E."/>
            <person name="Sorensen J.L."/>
            <person name="Fitzpatrick D.A."/>
            <person name="Frisvad J.C."/>
            <person name="Nielsen K.L."/>
        </authorList>
    </citation>
    <scope>NUCLEOTIDE SEQUENCE</scope>
    <source>
        <strain evidence="2">IBT 17514</strain>
    </source>
</reference>
<sequence length="317" mass="35305">MTELTTLPAPSADPRPDQQNSQSQEEQDQKHTPCDLPQPKLRIHVEELRHSASGPFFVLIPDVAGVFDKALENILQYLYTIPIHDSESPEKDTGGYRTKPFFLPSVPPTRSVTLLLRDIAGVAYTTGTELDDDHKEIHLSLQYIEHCVSKDQAAKADPLHELVGVITHELVHCYQHTTPPNAVENDKKVPRPPVGLIEGIADFVRLKAGLGPPHWKRPKSASDRAKKWDAGYQYTAFFLAWIEDVWAGEGSIGMLNDRLLRTGYVGEDTTKGEGESGFWAGLFGAGVADLWDEYGKWLDHDHGEHDEKVESSATPKD</sequence>
<dbReference type="AlphaFoldDB" id="A0AAD6MWS3"/>
<comment type="caution">
    <text evidence="2">The sequence shown here is derived from an EMBL/GenBank/DDBJ whole genome shotgun (WGS) entry which is preliminary data.</text>
</comment>
<dbReference type="EMBL" id="JAQJAN010000006">
    <property type="protein sequence ID" value="KAJ5727890.1"/>
    <property type="molecule type" value="Genomic_DNA"/>
</dbReference>
<dbReference type="PANTHER" id="PTHR33321">
    <property type="match status" value="1"/>
</dbReference>
<feature type="region of interest" description="Disordered" evidence="1">
    <location>
        <begin position="1"/>
        <end position="37"/>
    </location>
</feature>
<evidence type="ECO:0000256" key="1">
    <source>
        <dbReference type="SAM" id="MobiDB-lite"/>
    </source>
</evidence>
<keyword evidence="3" id="KW-1185">Reference proteome</keyword>
<evidence type="ECO:0000313" key="3">
    <source>
        <dbReference type="Proteomes" id="UP001215712"/>
    </source>
</evidence>
<accession>A0AAD6MWS3</accession>
<dbReference type="Pfam" id="PF04450">
    <property type="entry name" value="BSP"/>
    <property type="match status" value="1"/>
</dbReference>
<reference evidence="2" key="2">
    <citation type="submission" date="2023-01" db="EMBL/GenBank/DDBJ databases">
        <authorList>
            <person name="Petersen C."/>
        </authorList>
    </citation>
    <scope>NUCLEOTIDE SEQUENCE</scope>
    <source>
        <strain evidence="2">IBT 17514</strain>
    </source>
</reference>
<protein>
    <recommendedName>
        <fullName evidence="4">PBSP domain protein</fullName>
    </recommendedName>
</protein>
<dbReference type="Proteomes" id="UP001215712">
    <property type="component" value="Unassembled WGS sequence"/>
</dbReference>
<evidence type="ECO:0000313" key="2">
    <source>
        <dbReference type="EMBL" id="KAJ5727890.1"/>
    </source>
</evidence>
<evidence type="ECO:0008006" key="4">
    <source>
        <dbReference type="Google" id="ProtNLM"/>
    </source>
</evidence>
<organism evidence="2 3">
    <name type="scientific">Penicillium malachiteum</name>
    <dbReference type="NCBI Taxonomy" id="1324776"/>
    <lineage>
        <taxon>Eukaryota</taxon>
        <taxon>Fungi</taxon>
        <taxon>Dikarya</taxon>
        <taxon>Ascomycota</taxon>
        <taxon>Pezizomycotina</taxon>
        <taxon>Eurotiomycetes</taxon>
        <taxon>Eurotiomycetidae</taxon>
        <taxon>Eurotiales</taxon>
        <taxon>Aspergillaceae</taxon>
        <taxon>Penicillium</taxon>
    </lineage>
</organism>
<gene>
    <name evidence="2" type="ORF">N7493_005710</name>
</gene>
<proteinExistence type="predicted"/>
<dbReference type="InterPro" id="IPR007541">
    <property type="entry name" value="Uncharacterised_BSP"/>
</dbReference>
<dbReference type="PANTHER" id="PTHR33321:SF12">
    <property type="entry name" value="PLANT BASIC SECRETORY PROTEIN (BSP) FAMILY PROTEIN"/>
    <property type="match status" value="1"/>
</dbReference>
<name>A0AAD6MWS3_9EURO</name>